<dbReference type="Proteomes" id="UP000824089">
    <property type="component" value="Unassembled WGS sequence"/>
</dbReference>
<dbReference type="AlphaFoldDB" id="A0A9D1I8Q8"/>
<reference evidence="1" key="2">
    <citation type="journal article" date="2021" name="PeerJ">
        <title>Extensive microbial diversity within the chicken gut microbiome revealed by metagenomics and culture.</title>
        <authorList>
            <person name="Gilroy R."/>
            <person name="Ravi A."/>
            <person name="Getino M."/>
            <person name="Pursley I."/>
            <person name="Horton D.L."/>
            <person name="Alikhan N.F."/>
            <person name="Baker D."/>
            <person name="Gharbi K."/>
            <person name="Hall N."/>
            <person name="Watson M."/>
            <person name="Adriaenssens E.M."/>
            <person name="Foster-Nyarko E."/>
            <person name="Jarju S."/>
            <person name="Secka A."/>
            <person name="Antonio M."/>
            <person name="Oren A."/>
            <person name="Chaudhuri R.R."/>
            <person name="La Ragione R."/>
            <person name="Hildebrand F."/>
            <person name="Pallen M.J."/>
        </authorList>
    </citation>
    <scope>NUCLEOTIDE SEQUENCE</scope>
    <source>
        <strain evidence="1">CHK195-4489</strain>
    </source>
</reference>
<dbReference type="GO" id="GO:0005975">
    <property type="term" value="P:carbohydrate metabolic process"/>
    <property type="evidence" value="ECO:0007669"/>
    <property type="project" value="InterPro"/>
</dbReference>
<keyword evidence="1" id="KW-0378">Hydrolase</keyword>
<protein>
    <submittedName>
        <fullName evidence="1">Glycoside hydrolase family 127 protein</fullName>
    </submittedName>
</protein>
<dbReference type="GO" id="GO:0016787">
    <property type="term" value="F:hydrolase activity"/>
    <property type="evidence" value="ECO:0007669"/>
    <property type="project" value="UniProtKB-KW"/>
</dbReference>
<evidence type="ECO:0000313" key="1">
    <source>
        <dbReference type="EMBL" id="HIU30289.1"/>
    </source>
</evidence>
<sequence length="534" mass="60201">MKRSVKRVDSKHITIRGDLCRRIHLNYARLESKHYRPEHIFGADQSGWPGDWEGRTILALVKLKAATGREPAYLERILELLPAKLNEKGYLGPVYEQDAESALPVFNEQQLSGHNWLLRGLLEYWLISRSDAVKSMAEQIVRNLYLPLTGYYSTYPKDPAERSGGGRYDGNISGRVRNWYISTDVGCAFMCLDAISQAYEIFGDPACKKLADEMIASLCTIDLLGVQMQTHATLSATRGILRMYGATGTPFYLETAEKLFGTYTTCGMTENYANINWFGRSDTWTEPCAIVDSCLLAMELYRYTQRYEYLSLANRIYRNALCYAQRMNGGFGCDTCVTAPDQKLLHPHAGGLSEAFWCCTMRGAEGLSYLGQNVLFYSETENGSVETIYINLLEDFDAELDAYELHVRAAYPEQGGVSIRFFNKTAKAINLIVYNPVKGSPLTYSAEPGASLFRPEITVSPVYDGKRFWFGDLILGIKGICKGHEVDAPNSEQLEYLGAGKYKYRGTEYFLEPLGDMADLEYEETAKESRQILF</sequence>
<dbReference type="SUPFAM" id="SSF48208">
    <property type="entry name" value="Six-hairpin glycosidases"/>
    <property type="match status" value="1"/>
</dbReference>
<comment type="caution">
    <text evidence="1">The sequence shown here is derived from an EMBL/GenBank/DDBJ whole genome shotgun (WGS) entry which is preliminary data.</text>
</comment>
<reference evidence="1" key="1">
    <citation type="submission" date="2020-10" db="EMBL/GenBank/DDBJ databases">
        <authorList>
            <person name="Gilroy R."/>
        </authorList>
    </citation>
    <scope>NUCLEOTIDE SEQUENCE</scope>
    <source>
        <strain evidence="1">CHK195-4489</strain>
    </source>
</reference>
<proteinExistence type="predicted"/>
<name>A0A9D1I8Q8_9CLOT</name>
<evidence type="ECO:0000313" key="2">
    <source>
        <dbReference type="Proteomes" id="UP000824089"/>
    </source>
</evidence>
<dbReference type="InterPro" id="IPR008928">
    <property type="entry name" value="6-hairpin_glycosidase_sf"/>
</dbReference>
<gene>
    <name evidence="1" type="ORF">IAD50_08350</name>
</gene>
<accession>A0A9D1I8Q8</accession>
<dbReference type="EMBL" id="DVMM01000184">
    <property type="protein sequence ID" value="HIU30289.1"/>
    <property type="molecule type" value="Genomic_DNA"/>
</dbReference>
<organism evidence="1 2">
    <name type="scientific">Candidatus Egerieisoma faecipullorum</name>
    <dbReference type="NCBI Taxonomy" id="2840963"/>
    <lineage>
        <taxon>Bacteria</taxon>
        <taxon>Bacillati</taxon>
        <taxon>Bacillota</taxon>
        <taxon>Clostridia</taxon>
        <taxon>Eubacteriales</taxon>
        <taxon>Clostridiaceae</taxon>
        <taxon>Clostridiaceae incertae sedis</taxon>
        <taxon>Candidatus Egerieisoma</taxon>
    </lineage>
</organism>
<dbReference type="Gene3D" id="1.50.10.20">
    <property type="match status" value="1"/>
</dbReference>